<comment type="caution">
    <text evidence="2">The sequence shown here is derived from an EMBL/GenBank/DDBJ whole genome shotgun (WGS) entry which is preliminary data.</text>
</comment>
<proteinExistence type="predicted"/>
<evidence type="ECO:0000313" key="3">
    <source>
        <dbReference type="Proteomes" id="UP000051660"/>
    </source>
</evidence>
<dbReference type="Proteomes" id="UP000051660">
    <property type="component" value="Unassembled WGS sequence"/>
</dbReference>
<dbReference type="RefSeq" id="WP_057858716.1">
    <property type="nucleotide sequence ID" value="NZ_LLYB01000065.1"/>
</dbReference>
<accession>A0A0R3MVE7</accession>
<evidence type="ECO:0000256" key="1">
    <source>
        <dbReference type="SAM" id="MobiDB-lite"/>
    </source>
</evidence>
<sequence length="439" mass="48177">MPILYVHGVNTRSREGFFAIEPLLRRHVAPEISKDPDRVFIDDYYWGDRGVKLHWDGASRPRTQLLGKGFGQTPEDILTRSLVVDENRKVLEKYPPPAAAARDDEGLLSAPGGSKPVAARDMPPLTALTSEQLSDLLAGLIAPAPEDVEPVGDEEARAHGAARARLMQAADDVARDPATQVALAGQTPELQVEILIQLVRDKTSQADPLAGKGLDDWWNGLKERLDEALDRGEDRLGYAVSVVLAELRPTLNVLVSNFIGDVFVYLHGRDDPKSHPGEIQKGLVDKLKLAHARKLEDENEPLVVLTHSMGGQLVWDSVSSVLASDAATKDIRVDFWCASASQVGFFEEAKLFLASDLKHRTGFPVPFPHANLGVWWNVWDHNDVLSFTAKDICAGADDEAYSSGKSLISAHGGYLERASFFRELGKKIRAAKQTEFKTA</sequence>
<evidence type="ECO:0000313" key="2">
    <source>
        <dbReference type="EMBL" id="KRR24088.1"/>
    </source>
</evidence>
<reference evidence="2 3" key="1">
    <citation type="submission" date="2014-03" db="EMBL/GenBank/DDBJ databases">
        <title>Bradyrhizobium valentinum sp. nov., isolated from effective nodules of Lupinus mariae-josephae, a lupine endemic of basic-lime soils in Eastern Spain.</title>
        <authorList>
            <person name="Duran D."/>
            <person name="Rey L."/>
            <person name="Navarro A."/>
            <person name="Busquets A."/>
            <person name="Imperial J."/>
            <person name="Ruiz-Argueso T."/>
        </authorList>
    </citation>
    <scope>NUCLEOTIDE SEQUENCE [LARGE SCALE GENOMIC DNA]</scope>
    <source>
        <strain evidence="2 3">CCBAU 23086</strain>
    </source>
</reference>
<feature type="region of interest" description="Disordered" evidence="1">
    <location>
        <begin position="96"/>
        <end position="117"/>
    </location>
</feature>
<name>A0A0R3MVE7_9BRAD</name>
<gene>
    <name evidence="2" type="ORF">CQ14_15220</name>
</gene>
<dbReference type="EMBL" id="LLYB01000065">
    <property type="protein sequence ID" value="KRR24088.1"/>
    <property type="molecule type" value="Genomic_DNA"/>
</dbReference>
<evidence type="ECO:0008006" key="4">
    <source>
        <dbReference type="Google" id="ProtNLM"/>
    </source>
</evidence>
<protein>
    <recommendedName>
        <fullName evidence="4">Alpha/beta hydrolase</fullName>
    </recommendedName>
</protein>
<dbReference type="AlphaFoldDB" id="A0A0R3MVE7"/>
<dbReference type="OrthoDB" id="980024at2"/>
<organism evidence="2 3">
    <name type="scientific">Bradyrhizobium lablabi</name>
    <dbReference type="NCBI Taxonomy" id="722472"/>
    <lineage>
        <taxon>Bacteria</taxon>
        <taxon>Pseudomonadati</taxon>
        <taxon>Pseudomonadota</taxon>
        <taxon>Alphaproteobacteria</taxon>
        <taxon>Hyphomicrobiales</taxon>
        <taxon>Nitrobacteraceae</taxon>
        <taxon>Bradyrhizobium</taxon>
    </lineage>
</organism>